<dbReference type="InterPro" id="IPR038765">
    <property type="entry name" value="Papain-like_cys_pep_sf"/>
</dbReference>
<dbReference type="InterPro" id="IPR024618">
    <property type="entry name" value="DUF3857"/>
</dbReference>
<dbReference type="OrthoDB" id="8595007at2"/>
<dbReference type="SUPFAM" id="SSF54001">
    <property type="entry name" value="Cysteine proteinases"/>
    <property type="match status" value="1"/>
</dbReference>
<name>A0A495Q0B8_9FLAO</name>
<dbReference type="GO" id="GO:0006508">
    <property type="term" value="P:proteolysis"/>
    <property type="evidence" value="ECO:0007669"/>
    <property type="project" value="UniProtKB-KW"/>
</dbReference>
<dbReference type="RefSeq" id="WP_121344859.1">
    <property type="nucleotide sequence ID" value="NZ_RBLG01000001.1"/>
</dbReference>
<comment type="caution">
    <text evidence="3">The sequence shown here is derived from an EMBL/GenBank/DDBJ whole genome shotgun (WGS) entry which is preliminary data.</text>
</comment>
<reference evidence="3 4" key="1">
    <citation type="submission" date="2018-10" db="EMBL/GenBank/DDBJ databases">
        <title>Genomic Encyclopedia of Archaeal and Bacterial Type Strains, Phase II (KMG-II): from individual species to whole genera.</title>
        <authorList>
            <person name="Goeker M."/>
        </authorList>
    </citation>
    <scope>NUCLEOTIDE SEQUENCE [LARGE SCALE GENOMIC DNA]</scope>
    <source>
        <strain evidence="3 4">DSM 19839</strain>
    </source>
</reference>
<feature type="chain" id="PRO_5019768539" evidence="1">
    <location>
        <begin position="21"/>
        <end position="633"/>
    </location>
</feature>
<dbReference type="Proteomes" id="UP000276282">
    <property type="component" value="Unassembled WGS sequence"/>
</dbReference>
<keyword evidence="3" id="KW-0378">Hydrolase</keyword>
<feature type="domain" description="DUF3857" evidence="2">
    <location>
        <begin position="57"/>
        <end position="214"/>
    </location>
</feature>
<evidence type="ECO:0000259" key="2">
    <source>
        <dbReference type="Pfam" id="PF12969"/>
    </source>
</evidence>
<dbReference type="Gene3D" id="3.10.620.30">
    <property type="match status" value="1"/>
</dbReference>
<protein>
    <submittedName>
        <fullName evidence="3">Transglutaminase-like putative cysteine protease</fullName>
    </submittedName>
</protein>
<dbReference type="EMBL" id="RBLG01000001">
    <property type="protein sequence ID" value="RKS56139.1"/>
    <property type="molecule type" value="Genomic_DNA"/>
</dbReference>
<keyword evidence="3" id="KW-0645">Protease</keyword>
<dbReference type="GO" id="GO:0008233">
    <property type="term" value="F:peptidase activity"/>
    <property type="evidence" value="ECO:0007669"/>
    <property type="project" value="UniProtKB-KW"/>
</dbReference>
<proteinExistence type="predicted"/>
<keyword evidence="1" id="KW-0732">Signal</keyword>
<dbReference type="Gene3D" id="2.60.40.3140">
    <property type="match status" value="1"/>
</dbReference>
<organism evidence="3 4">
    <name type="scientific">Gillisia mitskevichiae</name>
    <dbReference type="NCBI Taxonomy" id="270921"/>
    <lineage>
        <taxon>Bacteria</taxon>
        <taxon>Pseudomonadati</taxon>
        <taxon>Bacteroidota</taxon>
        <taxon>Flavobacteriia</taxon>
        <taxon>Flavobacteriales</taxon>
        <taxon>Flavobacteriaceae</taxon>
        <taxon>Gillisia</taxon>
    </lineage>
</organism>
<evidence type="ECO:0000256" key="1">
    <source>
        <dbReference type="SAM" id="SignalP"/>
    </source>
</evidence>
<evidence type="ECO:0000313" key="3">
    <source>
        <dbReference type="EMBL" id="RKS56139.1"/>
    </source>
</evidence>
<evidence type="ECO:0000313" key="4">
    <source>
        <dbReference type="Proteomes" id="UP000276282"/>
    </source>
</evidence>
<keyword evidence="4" id="KW-1185">Reference proteome</keyword>
<dbReference type="Pfam" id="PF12969">
    <property type="entry name" value="DUF3857"/>
    <property type="match status" value="1"/>
</dbReference>
<dbReference type="AlphaFoldDB" id="A0A495Q0B8"/>
<sequence>MRFKALVAIILFVNSPYIFCQDDSLSITNIPLELLENSNSVIRNESISIEIDDVDKMTIQTKRIVTVLNNSGDDQVSSLEFYNNNLTIKKQSAVVYNALGKEVKKYKQKDFKDVSAVSSNDLFTDNRVSYLDYTPTSYPYTILYNSEVVSKNTIFIQSWSPVDRTSQSVQETSYKLTNPKSIPLRIKETNIDSSIVNSGDKFNVKYSASNIAALKGEHLSPRIWDYIPKVKIALQDFALAGVKGSASNWQDLGQWQYDHLLVNKNELSPETIAEVRDLTMGVKEPMEKARLIYEYMQAKTRYISIQLGIGGWMPMNALEVDNLGYGDCKALTNYTYSLLESQGIKSYYTVVYAGEEKRDIDGEFASMQGNHVILTIPQENENIYLECTSQTAPFNYLGDFTDNRNVLLIKPSGGEIIKTKKYEFDENIQENSIELFLNANGDFEGDFKRISKGIQYGNTYGLERIAFKAQKIYYRKHLSYLKKLEIDSLTFLNSKKDKIFTEKMAIAGSNFGSVAGKRLLIPLSIVNVETEETPRYLDRNLPLEILRGKTIKNKTVLNIPAEYIVESIPENIELQNKFGSFKMEIKEENKKIIVNQTYILKDGLWEKEAYEDFRKFMIQLKTFSNQKAVIISN</sequence>
<gene>
    <name evidence="3" type="ORF">BC962_1118</name>
</gene>
<feature type="signal peptide" evidence="1">
    <location>
        <begin position="1"/>
        <end position="20"/>
    </location>
</feature>
<accession>A0A495Q0B8</accession>
<dbReference type="Gene3D" id="2.60.120.1130">
    <property type="match status" value="1"/>
</dbReference>